<sequence length="355" mass="36106">ALVSAPATQQLPADRSLALAEAQGLVADIRESGMIDSASATIATAETSVRQIADALEPVLAQAQQAASDVSTAIAGVPVIVERAQGISTQIDTLLTQVNALPLDEVLARTSAVLGSAEALVSAPATQQLPADLSLALADLRGILTEVTESGLIGTAEQTLASTDAAVRDLSASLEPVLREAQSAATAIATASESVPAVVARAEAIAIEIESLVAEARTLPLADLTNRASALMATAEVLIGSDDTKQVPAALNAALGEVNSLLAQIREGGLVENANSTLTAASGAANALARDLPALTQRFNTVLGKATTVLGGYRADGTLGSEARSALRDIREAAKSFNSLARMLERNPNSLLLGR</sequence>
<organism evidence="1">
    <name type="scientific">marine sediment metagenome</name>
    <dbReference type="NCBI Taxonomy" id="412755"/>
    <lineage>
        <taxon>unclassified sequences</taxon>
        <taxon>metagenomes</taxon>
        <taxon>ecological metagenomes</taxon>
    </lineage>
</organism>
<accession>A0A0F9D0T0</accession>
<dbReference type="EMBL" id="LAZR01030886">
    <property type="protein sequence ID" value="KKL55298.1"/>
    <property type="molecule type" value="Genomic_DNA"/>
</dbReference>
<proteinExistence type="predicted"/>
<feature type="non-terminal residue" evidence="1">
    <location>
        <position position="1"/>
    </location>
</feature>
<protein>
    <submittedName>
        <fullName evidence="1">Uncharacterized protein</fullName>
    </submittedName>
</protein>
<name>A0A0F9D0T0_9ZZZZ</name>
<comment type="caution">
    <text evidence="1">The sequence shown here is derived from an EMBL/GenBank/DDBJ whole genome shotgun (WGS) entry which is preliminary data.</text>
</comment>
<gene>
    <name evidence="1" type="ORF">LCGC14_2256790</name>
</gene>
<dbReference type="AlphaFoldDB" id="A0A0F9D0T0"/>
<evidence type="ECO:0000313" key="1">
    <source>
        <dbReference type="EMBL" id="KKL55298.1"/>
    </source>
</evidence>
<reference evidence="1" key="1">
    <citation type="journal article" date="2015" name="Nature">
        <title>Complex archaea that bridge the gap between prokaryotes and eukaryotes.</title>
        <authorList>
            <person name="Spang A."/>
            <person name="Saw J.H."/>
            <person name="Jorgensen S.L."/>
            <person name="Zaremba-Niedzwiedzka K."/>
            <person name="Martijn J."/>
            <person name="Lind A.E."/>
            <person name="van Eijk R."/>
            <person name="Schleper C."/>
            <person name="Guy L."/>
            <person name="Ettema T.J."/>
        </authorList>
    </citation>
    <scope>NUCLEOTIDE SEQUENCE</scope>
</reference>